<dbReference type="AlphaFoldDB" id="A0AAD8EWU0"/>
<feature type="transmembrane region" description="Helical" evidence="8">
    <location>
        <begin position="446"/>
        <end position="467"/>
    </location>
</feature>
<feature type="transmembrane region" description="Helical" evidence="8">
    <location>
        <begin position="136"/>
        <end position="153"/>
    </location>
</feature>
<feature type="transmembrane region" description="Helical" evidence="8">
    <location>
        <begin position="338"/>
        <end position="365"/>
    </location>
</feature>
<dbReference type="PANTHER" id="PTHR21444">
    <property type="entry name" value="COILED-COIL DOMAIN-CONTAINING PROTEIN 180"/>
    <property type="match status" value="1"/>
</dbReference>
<dbReference type="Pfam" id="PF14752">
    <property type="entry name" value="RBP_receptor"/>
    <property type="match status" value="1"/>
</dbReference>
<feature type="transmembrane region" description="Helical" evidence="8">
    <location>
        <begin position="196"/>
        <end position="216"/>
    </location>
</feature>
<dbReference type="EMBL" id="JASAOG010000231">
    <property type="protein sequence ID" value="KAK0042845.1"/>
    <property type="molecule type" value="Genomic_DNA"/>
</dbReference>
<dbReference type="PANTHER" id="PTHR21444:SF15">
    <property type="entry name" value="RECEPTOR FOR RETINOL UPTAKE STRA6"/>
    <property type="match status" value="1"/>
</dbReference>
<keyword evidence="3" id="KW-1003">Cell membrane</keyword>
<comment type="subcellular location">
    <subcellularLocation>
        <location evidence="1">Cell membrane</location>
        <topology evidence="1">Multi-pass membrane protein</topology>
    </subcellularLocation>
</comment>
<keyword evidence="5 8" id="KW-1133">Transmembrane helix</keyword>
<evidence type="ECO:0000256" key="4">
    <source>
        <dbReference type="ARBA" id="ARBA00022692"/>
    </source>
</evidence>
<feature type="transmembrane region" description="Helical" evidence="8">
    <location>
        <begin position="100"/>
        <end position="124"/>
    </location>
</feature>
<dbReference type="GO" id="GO:0071939">
    <property type="term" value="P:vitamin A import into cell"/>
    <property type="evidence" value="ECO:0007669"/>
    <property type="project" value="TreeGrafter"/>
</dbReference>
<evidence type="ECO:0000256" key="8">
    <source>
        <dbReference type="SAM" id="Phobius"/>
    </source>
</evidence>
<evidence type="ECO:0000256" key="6">
    <source>
        <dbReference type="ARBA" id="ARBA00023136"/>
    </source>
</evidence>
<comment type="caution">
    <text evidence="9">The sequence shown here is derived from an EMBL/GenBank/DDBJ whole genome shotgun (WGS) entry which is preliminary data.</text>
</comment>
<evidence type="ECO:0000256" key="1">
    <source>
        <dbReference type="ARBA" id="ARBA00004651"/>
    </source>
</evidence>
<evidence type="ECO:0000313" key="10">
    <source>
        <dbReference type="Proteomes" id="UP001233172"/>
    </source>
</evidence>
<evidence type="ECO:0000256" key="7">
    <source>
        <dbReference type="ARBA" id="ARBA00023170"/>
    </source>
</evidence>
<keyword evidence="10" id="KW-1185">Reference proteome</keyword>
<dbReference type="GO" id="GO:0038023">
    <property type="term" value="F:signaling receptor activity"/>
    <property type="evidence" value="ECO:0007669"/>
    <property type="project" value="InterPro"/>
</dbReference>
<name>A0AAD8EWU0_BIOPF</name>
<evidence type="ECO:0000256" key="5">
    <source>
        <dbReference type="ARBA" id="ARBA00022989"/>
    </source>
</evidence>
<reference evidence="9" key="1">
    <citation type="journal article" date="2023" name="PLoS Negl. Trop. Dis.">
        <title>A genome sequence for Biomphalaria pfeifferi, the major vector snail for the human-infecting parasite Schistosoma mansoni.</title>
        <authorList>
            <person name="Bu L."/>
            <person name="Lu L."/>
            <person name="Laidemitt M.R."/>
            <person name="Zhang S.M."/>
            <person name="Mutuku M."/>
            <person name="Mkoji G."/>
            <person name="Steinauer M."/>
            <person name="Loker E.S."/>
        </authorList>
    </citation>
    <scope>NUCLEOTIDE SEQUENCE</scope>
    <source>
        <strain evidence="9">KasaAsao</strain>
    </source>
</reference>
<evidence type="ECO:0000313" key="9">
    <source>
        <dbReference type="EMBL" id="KAK0042845.1"/>
    </source>
</evidence>
<organism evidence="9 10">
    <name type="scientific">Biomphalaria pfeifferi</name>
    <name type="common">Bloodfluke planorb</name>
    <name type="synonym">Freshwater snail</name>
    <dbReference type="NCBI Taxonomy" id="112525"/>
    <lineage>
        <taxon>Eukaryota</taxon>
        <taxon>Metazoa</taxon>
        <taxon>Spiralia</taxon>
        <taxon>Lophotrochozoa</taxon>
        <taxon>Mollusca</taxon>
        <taxon>Gastropoda</taxon>
        <taxon>Heterobranchia</taxon>
        <taxon>Euthyneura</taxon>
        <taxon>Panpulmonata</taxon>
        <taxon>Hygrophila</taxon>
        <taxon>Lymnaeoidea</taxon>
        <taxon>Planorbidae</taxon>
        <taxon>Biomphalaria</taxon>
    </lineage>
</organism>
<keyword evidence="6 8" id="KW-0472">Membrane</keyword>
<accession>A0AAD8EWU0</accession>
<proteinExistence type="predicted"/>
<evidence type="ECO:0000256" key="2">
    <source>
        <dbReference type="ARBA" id="ARBA00022448"/>
    </source>
</evidence>
<gene>
    <name evidence="9" type="ORF">Bpfe_027759</name>
</gene>
<reference evidence="9" key="2">
    <citation type="submission" date="2023-04" db="EMBL/GenBank/DDBJ databases">
        <authorList>
            <person name="Bu L."/>
            <person name="Lu L."/>
            <person name="Laidemitt M.R."/>
            <person name="Zhang S.M."/>
            <person name="Mutuku M."/>
            <person name="Mkoji G."/>
            <person name="Steinauer M."/>
            <person name="Loker E.S."/>
        </authorList>
    </citation>
    <scope>NUCLEOTIDE SEQUENCE</scope>
    <source>
        <strain evidence="9">KasaAsao</strain>
        <tissue evidence="9">Whole Snail</tissue>
    </source>
</reference>
<dbReference type="Proteomes" id="UP001233172">
    <property type="component" value="Unassembled WGS sequence"/>
</dbReference>
<feature type="transmembrane region" description="Helical" evidence="8">
    <location>
        <begin position="413"/>
        <end position="434"/>
    </location>
</feature>
<dbReference type="InterPro" id="IPR026612">
    <property type="entry name" value="STRA6-like"/>
</dbReference>
<sequence>MQMDHMHSVIITAASDSFVYLLPDCLDLDYKNTRKRLRQGGNSMALPEKYIIYYAMLIPALSIILFLSFLEKRKCRQNKCNQRPALIIPFPSLDSYENRVAYVVAFGTTLNTTVIAIFQTQALGFQMPFTLKALEVLFQALLFCVLCFPYFACISTRYRAAGAIINIIYCLTWFGIDVAYCDEKKIKGFTAFSVLMRLPNLLCQIIFVLYCCYILYRCYTSKCWLDKHIPGAVKPHQVDHVRWVFRKSKDKLYQTLLTESQTSFIARISKSKTLKLFTGYPFFKYPTKLVSILFIQLITTYLLALGTIFIILWINFLFNTVYGHFYNLLSKFSIYSEGYNIIIASLSLSLIVAVFQSLFNITMFARNYRYHILKFYQGDKDFVSDWKIYSSSSNLTSSVNFVGYAIIYTVWCFVLSFLAVGIILIVALVIIYMFHKFDRIGILLQWFFVALSFPLLGQLFRLLMFLLSKKCLLQRKLQETDKEHPLNVDNRKLFEVLSYFYLYLSLTGGIFSCLRRFILSAAFGFFSLGRLDKSIYSRDVQKFDGAYATYVAMLHVDNAHNNPSMRLFAHLLWSKVLVTRLRNSGGNDADMSQLVATLNHRTTSSGSIMKQANISDIFILSDIAEQKSKLATTRWYLAYTLINNPQLRAERRKKDSPLKQANFEEIHLQIETTT</sequence>
<feature type="transmembrane region" description="Helical" evidence="8">
    <location>
        <begin position="500"/>
        <end position="528"/>
    </location>
</feature>
<feature type="transmembrane region" description="Helical" evidence="8">
    <location>
        <begin position="292"/>
        <end position="318"/>
    </location>
</feature>
<keyword evidence="7" id="KW-0675">Receptor</keyword>
<protein>
    <submittedName>
        <fullName evidence="9">Stimulated by retinoic acid 6 protein</fullName>
    </submittedName>
</protein>
<feature type="transmembrane region" description="Helical" evidence="8">
    <location>
        <begin position="51"/>
        <end position="70"/>
    </location>
</feature>
<keyword evidence="2" id="KW-0813">Transport</keyword>
<dbReference type="GO" id="GO:0005886">
    <property type="term" value="C:plasma membrane"/>
    <property type="evidence" value="ECO:0007669"/>
    <property type="project" value="UniProtKB-SubCell"/>
</dbReference>
<evidence type="ECO:0000256" key="3">
    <source>
        <dbReference type="ARBA" id="ARBA00022475"/>
    </source>
</evidence>
<feature type="transmembrane region" description="Helical" evidence="8">
    <location>
        <begin position="160"/>
        <end position="176"/>
    </location>
</feature>
<dbReference type="GO" id="GO:0034632">
    <property type="term" value="F:retinol transmembrane transporter activity"/>
    <property type="evidence" value="ECO:0007669"/>
    <property type="project" value="InterPro"/>
</dbReference>
<keyword evidence="4 8" id="KW-0812">Transmembrane</keyword>